<dbReference type="GO" id="GO:0051536">
    <property type="term" value="F:iron-sulfur cluster binding"/>
    <property type="evidence" value="ECO:0007669"/>
    <property type="project" value="UniProtKB-KW"/>
</dbReference>
<protein>
    <submittedName>
        <fullName evidence="6">Ferredoxin</fullName>
    </submittedName>
</protein>
<dbReference type="RefSeq" id="WP_089765420.1">
    <property type="nucleotide sequence ID" value="NZ_FNPB01000002.1"/>
</dbReference>
<keyword evidence="1" id="KW-0813">Transport</keyword>
<sequence length="79" mass="8881">MKIRYDRETCIGMFQCVEEWDAFEKNLDEGKADLAESTEVEDGVFELEVPDGAELDAEFAARACPVDAIELYDGDEQVV</sequence>
<reference evidence="7" key="1">
    <citation type="submission" date="2016-10" db="EMBL/GenBank/DDBJ databases">
        <authorList>
            <person name="Varghese N."/>
            <person name="Submissions S."/>
        </authorList>
    </citation>
    <scope>NUCLEOTIDE SEQUENCE [LARGE SCALE GENOMIC DNA]</scope>
    <source>
        <strain evidence="7">CGMCC 1.10118</strain>
    </source>
</reference>
<gene>
    <name evidence="6" type="ORF">SAMN04487946_10263</name>
</gene>
<dbReference type="Proteomes" id="UP000199170">
    <property type="component" value="Unassembled WGS sequence"/>
</dbReference>
<dbReference type="PANTHER" id="PTHR36923">
    <property type="entry name" value="FERREDOXIN"/>
    <property type="match status" value="1"/>
</dbReference>
<dbReference type="InterPro" id="IPR051269">
    <property type="entry name" value="Fe-S_cluster_ET"/>
</dbReference>
<evidence type="ECO:0000256" key="3">
    <source>
        <dbReference type="ARBA" id="ARBA00022982"/>
    </source>
</evidence>
<evidence type="ECO:0000313" key="6">
    <source>
        <dbReference type="EMBL" id="SDX73986.1"/>
    </source>
</evidence>
<dbReference type="STRING" id="660517.SAMN04487946_10263"/>
<dbReference type="SUPFAM" id="SSF54862">
    <property type="entry name" value="4Fe-4S ferredoxins"/>
    <property type="match status" value="1"/>
</dbReference>
<evidence type="ECO:0000313" key="7">
    <source>
        <dbReference type="Proteomes" id="UP000199170"/>
    </source>
</evidence>
<keyword evidence="7" id="KW-1185">Reference proteome</keyword>
<dbReference type="AlphaFoldDB" id="A0A1H3E5L1"/>
<evidence type="ECO:0000256" key="1">
    <source>
        <dbReference type="ARBA" id="ARBA00022448"/>
    </source>
</evidence>
<organism evidence="6 7">
    <name type="scientific">Halobellus clavatus</name>
    <dbReference type="NCBI Taxonomy" id="660517"/>
    <lineage>
        <taxon>Archaea</taxon>
        <taxon>Methanobacteriati</taxon>
        <taxon>Methanobacteriota</taxon>
        <taxon>Stenosarchaea group</taxon>
        <taxon>Halobacteria</taxon>
        <taxon>Halobacteriales</taxon>
        <taxon>Haloferacaceae</taxon>
        <taxon>Halobellus</taxon>
    </lineage>
</organism>
<dbReference type="OrthoDB" id="5583at2157"/>
<dbReference type="Pfam" id="PF13459">
    <property type="entry name" value="Fer4_15"/>
    <property type="match status" value="1"/>
</dbReference>
<evidence type="ECO:0000256" key="5">
    <source>
        <dbReference type="ARBA" id="ARBA00023014"/>
    </source>
</evidence>
<keyword evidence="3" id="KW-0249">Electron transport</keyword>
<dbReference type="GO" id="GO:0046872">
    <property type="term" value="F:metal ion binding"/>
    <property type="evidence" value="ECO:0007669"/>
    <property type="project" value="UniProtKB-KW"/>
</dbReference>
<dbReference type="EMBL" id="FNPB01000002">
    <property type="protein sequence ID" value="SDX73986.1"/>
    <property type="molecule type" value="Genomic_DNA"/>
</dbReference>
<dbReference type="PANTHER" id="PTHR36923:SF3">
    <property type="entry name" value="FERREDOXIN"/>
    <property type="match status" value="1"/>
</dbReference>
<keyword evidence="2" id="KW-0479">Metal-binding</keyword>
<evidence type="ECO:0000256" key="4">
    <source>
        <dbReference type="ARBA" id="ARBA00023004"/>
    </source>
</evidence>
<keyword evidence="4" id="KW-0408">Iron</keyword>
<name>A0A1H3E5L1_9EURY</name>
<evidence type="ECO:0000256" key="2">
    <source>
        <dbReference type="ARBA" id="ARBA00022723"/>
    </source>
</evidence>
<accession>A0A1H3E5L1</accession>
<proteinExistence type="predicted"/>
<dbReference type="Gene3D" id="3.30.70.20">
    <property type="match status" value="1"/>
</dbReference>
<keyword evidence="5" id="KW-0411">Iron-sulfur</keyword>